<accession>A0A7Y8GWF9</accession>
<dbReference type="AlphaFoldDB" id="A0A7Y8GWF9"/>
<dbReference type="RefSeq" id="WP_177136036.1">
    <property type="nucleotide sequence ID" value="NZ_VYGV01000011.1"/>
</dbReference>
<gene>
    <name evidence="1" type="ORF">F3K02_12835</name>
</gene>
<dbReference type="EMBL" id="VYGV01000011">
    <property type="protein sequence ID" value="NWF46131.1"/>
    <property type="molecule type" value="Genomic_DNA"/>
</dbReference>
<proteinExistence type="predicted"/>
<evidence type="ECO:0000313" key="2">
    <source>
        <dbReference type="Proteomes" id="UP000545507"/>
    </source>
</evidence>
<sequence>MDDCIEHSVVQHVLEAYAGGISIIDGTSAKAGFSVEASGWRIKLTEALLKDIEEALGEVLIVVPDLVASAWPLSLAVPRLRAAWKHAVIKDTTVLGLQQWCEVESIERSVSALQKRA</sequence>
<keyword evidence="2" id="KW-1185">Reference proteome</keyword>
<comment type="caution">
    <text evidence="1">The sequence shown here is derived from an EMBL/GenBank/DDBJ whole genome shotgun (WGS) entry which is preliminary data.</text>
</comment>
<reference evidence="1 2" key="1">
    <citation type="submission" date="2019-09" db="EMBL/GenBank/DDBJ databases">
        <title>Hydrogenophaga aromatica sp. nov., isolated from a para-xylene-degrading enrichment culture.</title>
        <authorList>
            <person name="Tancsics A."/>
            <person name="Banerjee S."/>
        </authorList>
    </citation>
    <scope>NUCLEOTIDE SEQUENCE [LARGE SCALE GENOMIC DNA]</scope>
    <source>
        <strain evidence="1 2">D2P1</strain>
    </source>
</reference>
<evidence type="ECO:0000313" key="1">
    <source>
        <dbReference type="EMBL" id="NWF46131.1"/>
    </source>
</evidence>
<dbReference type="Proteomes" id="UP000545507">
    <property type="component" value="Unassembled WGS sequence"/>
</dbReference>
<protein>
    <submittedName>
        <fullName evidence="1">Uncharacterized protein</fullName>
    </submittedName>
</protein>
<organism evidence="1 2">
    <name type="scientific">Hydrogenophaga aromaticivorans</name>
    <dbReference type="NCBI Taxonomy" id="2610898"/>
    <lineage>
        <taxon>Bacteria</taxon>
        <taxon>Pseudomonadati</taxon>
        <taxon>Pseudomonadota</taxon>
        <taxon>Betaproteobacteria</taxon>
        <taxon>Burkholderiales</taxon>
        <taxon>Comamonadaceae</taxon>
        <taxon>Hydrogenophaga</taxon>
    </lineage>
</organism>
<name>A0A7Y8GWF9_9BURK</name>